<reference evidence="1" key="1">
    <citation type="journal article" date="2019" name="Environ. Microbiol.">
        <title>Fungal ecological strategies reflected in gene transcription - a case study of two litter decomposers.</title>
        <authorList>
            <person name="Barbi F."/>
            <person name="Kohler A."/>
            <person name="Barry K."/>
            <person name="Baskaran P."/>
            <person name="Daum C."/>
            <person name="Fauchery L."/>
            <person name="Ihrmark K."/>
            <person name="Kuo A."/>
            <person name="LaButti K."/>
            <person name="Lipzen A."/>
            <person name="Morin E."/>
            <person name="Grigoriev I.V."/>
            <person name="Henrissat B."/>
            <person name="Lindahl B."/>
            <person name="Martin F."/>
        </authorList>
    </citation>
    <scope>NUCLEOTIDE SEQUENCE</scope>
    <source>
        <strain evidence="1">JB14</strain>
    </source>
</reference>
<gene>
    <name evidence="1" type="ORF">BT96DRAFT_493663</name>
</gene>
<proteinExistence type="predicted"/>
<evidence type="ECO:0000313" key="1">
    <source>
        <dbReference type="EMBL" id="KAE9387134.1"/>
    </source>
</evidence>
<evidence type="ECO:0008006" key="3">
    <source>
        <dbReference type="Google" id="ProtNLM"/>
    </source>
</evidence>
<dbReference type="EMBL" id="ML769821">
    <property type="protein sequence ID" value="KAE9387134.1"/>
    <property type="molecule type" value="Genomic_DNA"/>
</dbReference>
<dbReference type="Proteomes" id="UP000799118">
    <property type="component" value="Unassembled WGS sequence"/>
</dbReference>
<dbReference type="OrthoDB" id="2919606at2759"/>
<keyword evidence="2" id="KW-1185">Reference proteome</keyword>
<sequence>MYRGLNAFDSDDFPRKEMTMKEIFAPLEILLGEVARWNDVHLDFTDLPHDTKFPNYPVSVLTMLESFSVRTFQPHPRHTTSLVPNYMKWISSIAESSPSLQKFATYGGGSISHLSGYNSTHSVPWGRLTSLTLERVSEKLALYILQSSSSLVECTFSDMGHYIDWNYDLHHAEPQLRDDIMVNGLEKLSVTAQHDLDVFWTHLIVPNLQELDIYMLPSSRQWHQGEDLVQCLTRSGSVLDAGPVPIPGLATGVPSNTFTRGPPISRLVLRNCNMRSRLGACAMLLSESLREVAVIDQAIVDDTIIKLLTLPDMAEAAPEDDGGDGDGAKTSQMLCPRLEQLTLIRCISASDGLTSQMVRSRWLPSTTNVADAEDEEDNELANAPRKLKFVRIEFSNPQHGEDVYQLEEMYDEGLKGRVGMKRNVELIKRKVVNPIPANVPVLQRPPLWG</sequence>
<name>A0A6A4GPM1_9AGAR</name>
<organism evidence="1 2">
    <name type="scientific">Gymnopus androsaceus JB14</name>
    <dbReference type="NCBI Taxonomy" id="1447944"/>
    <lineage>
        <taxon>Eukaryota</taxon>
        <taxon>Fungi</taxon>
        <taxon>Dikarya</taxon>
        <taxon>Basidiomycota</taxon>
        <taxon>Agaricomycotina</taxon>
        <taxon>Agaricomycetes</taxon>
        <taxon>Agaricomycetidae</taxon>
        <taxon>Agaricales</taxon>
        <taxon>Marasmiineae</taxon>
        <taxon>Omphalotaceae</taxon>
        <taxon>Gymnopus</taxon>
    </lineage>
</organism>
<protein>
    <recommendedName>
        <fullName evidence="3">F-box domain-containing protein</fullName>
    </recommendedName>
</protein>
<dbReference type="AlphaFoldDB" id="A0A6A4GPM1"/>
<evidence type="ECO:0000313" key="2">
    <source>
        <dbReference type="Proteomes" id="UP000799118"/>
    </source>
</evidence>
<accession>A0A6A4GPM1</accession>